<dbReference type="EMBL" id="JADGJD010001657">
    <property type="protein sequence ID" value="KAJ3039214.1"/>
    <property type="molecule type" value="Genomic_DNA"/>
</dbReference>
<organism evidence="2 3">
    <name type="scientific">Rhizophlyctis rosea</name>
    <dbReference type="NCBI Taxonomy" id="64517"/>
    <lineage>
        <taxon>Eukaryota</taxon>
        <taxon>Fungi</taxon>
        <taxon>Fungi incertae sedis</taxon>
        <taxon>Chytridiomycota</taxon>
        <taxon>Chytridiomycota incertae sedis</taxon>
        <taxon>Chytridiomycetes</taxon>
        <taxon>Rhizophlyctidales</taxon>
        <taxon>Rhizophlyctidaceae</taxon>
        <taxon>Rhizophlyctis</taxon>
    </lineage>
</organism>
<protein>
    <submittedName>
        <fullName evidence="2">Uncharacterized protein</fullName>
    </submittedName>
</protein>
<proteinExistence type="predicted"/>
<reference evidence="2" key="1">
    <citation type="submission" date="2020-05" db="EMBL/GenBank/DDBJ databases">
        <title>Phylogenomic resolution of chytrid fungi.</title>
        <authorList>
            <person name="Stajich J.E."/>
            <person name="Amses K."/>
            <person name="Simmons R."/>
            <person name="Seto K."/>
            <person name="Myers J."/>
            <person name="Bonds A."/>
            <person name="Quandt C.A."/>
            <person name="Barry K."/>
            <person name="Liu P."/>
            <person name="Grigoriev I."/>
            <person name="Longcore J.E."/>
            <person name="James T.Y."/>
        </authorList>
    </citation>
    <scope>NUCLEOTIDE SEQUENCE</scope>
    <source>
        <strain evidence="2">JEL0318</strain>
    </source>
</reference>
<dbReference type="Proteomes" id="UP001212841">
    <property type="component" value="Unassembled WGS sequence"/>
</dbReference>
<evidence type="ECO:0000313" key="2">
    <source>
        <dbReference type="EMBL" id="KAJ3039214.1"/>
    </source>
</evidence>
<gene>
    <name evidence="2" type="ORF">HK097_002901</name>
</gene>
<comment type="caution">
    <text evidence="2">The sequence shown here is derived from an EMBL/GenBank/DDBJ whole genome shotgun (WGS) entry which is preliminary data.</text>
</comment>
<evidence type="ECO:0000313" key="3">
    <source>
        <dbReference type="Proteomes" id="UP001212841"/>
    </source>
</evidence>
<name>A0AAD5S2W8_9FUNG</name>
<feature type="region of interest" description="Disordered" evidence="1">
    <location>
        <begin position="1"/>
        <end position="20"/>
    </location>
</feature>
<dbReference type="AlphaFoldDB" id="A0AAD5S2W8"/>
<sequence length="227" mass="26241">MTFKPSASADDAASDPKHPQSLRVLASNRTNWTQALLTHPISKIPRVHELYQDHLNNLKEAHKQLLQKCLYEAFYHNLPMLEIYHDLHKLITSVPEMTWQDPKYADKRIAETFSHLPPHGRKAVRAVIATFAVRLDRTLYEFFFKRVMMEVMEWQHELSQEKGGRGGRVVDRVGRLTFEQKMGRTRPSGLPLLTYLAIDRWGKHTLPGLLGFYAMLPEAVLDAFLPE</sequence>
<accession>A0AAD5S2W8</accession>
<feature type="compositionally biased region" description="Low complexity" evidence="1">
    <location>
        <begin position="1"/>
        <end position="11"/>
    </location>
</feature>
<keyword evidence="3" id="KW-1185">Reference proteome</keyword>
<evidence type="ECO:0000256" key="1">
    <source>
        <dbReference type="SAM" id="MobiDB-lite"/>
    </source>
</evidence>